<sequence length="225" mass="25880">MVSKIKFFLKNTFGFTNRESRGFVLLLPVLAVLYAVPVVHSRIIEKRKGLEYETYLKKMDSLEIAGWSRLNVSYINQDSSKSKPSYQKRNQPKLNKILFDEADSIVLQIVPGIGSATAGRIVKFRDAIGGMHHKDQLLDVYGLTPEVLERVFEYFEFQPGIKTKININTADVGTLAKHPYINYGSAKVIVAYREQHGDYQQSEDLLKVRIFSQEWIDRVKPYLEF</sequence>
<dbReference type="SUPFAM" id="SSF47781">
    <property type="entry name" value="RuvA domain 2-like"/>
    <property type="match status" value="2"/>
</dbReference>
<organism evidence="1 2">
    <name type="scientific">Belliella calami</name>
    <dbReference type="NCBI Taxonomy" id="2923436"/>
    <lineage>
        <taxon>Bacteria</taxon>
        <taxon>Pseudomonadati</taxon>
        <taxon>Bacteroidota</taxon>
        <taxon>Cytophagia</taxon>
        <taxon>Cytophagales</taxon>
        <taxon>Cyclobacteriaceae</taxon>
        <taxon>Belliella</taxon>
    </lineage>
</organism>
<reference evidence="1" key="1">
    <citation type="submission" date="2022-03" db="EMBL/GenBank/DDBJ databases">
        <title>De novo assembled genomes of Belliella spp. (Cyclobacteriaceae) strains.</title>
        <authorList>
            <person name="Szabo A."/>
            <person name="Korponai K."/>
            <person name="Felfoldi T."/>
        </authorList>
    </citation>
    <scope>NUCLEOTIDE SEQUENCE</scope>
    <source>
        <strain evidence="1">DSM 107340</strain>
    </source>
</reference>
<dbReference type="EMBL" id="JAKZGS010000011">
    <property type="protein sequence ID" value="MCH7398993.1"/>
    <property type="molecule type" value="Genomic_DNA"/>
</dbReference>
<name>A0ABS9URV4_9BACT</name>
<evidence type="ECO:0000313" key="1">
    <source>
        <dbReference type="EMBL" id="MCH7398993.1"/>
    </source>
</evidence>
<proteinExistence type="predicted"/>
<dbReference type="Gene3D" id="1.10.150.320">
    <property type="entry name" value="Photosystem II 12 kDa extrinsic protein"/>
    <property type="match status" value="1"/>
</dbReference>
<comment type="caution">
    <text evidence="1">The sequence shown here is derived from an EMBL/GenBank/DDBJ whole genome shotgun (WGS) entry which is preliminary data.</text>
</comment>
<dbReference type="InterPro" id="IPR051675">
    <property type="entry name" value="Endo/Exo/Phosphatase_dom_1"/>
</dbReference>
<keyword evidence="2" id="KW-1185">Reference proteome</keyword>
<evidence type="ECO:0000313" key="2">
    <source>
        <dbReference type="Proteomes" id="UP001165488"/>
    </source>
</evidence>
<dbReference type="RefSeq" id="WP_241275494.1">
    <property type="nucleotide sequence ID" value="NZ_JAKZGS010000011.1"/>
</dbReference>
<dbReference type="Gene3D" id="1.10.150.280">
    <property type="entry name" value="AF1531-like domain"/>
    <property type="match status" value="1"/>
</dbReference>
<dbReference type="Proteomes" id="UP001165488">
    <property type="component" value="Unassembled WGS sequence"/>
</dbReference>
<gene>
    <name evidence="1" type="ORF">MM236_13390</name>
</gene>
<protein>
    <submittedName>
        <fullName evidence="1">Helix-hairpin-helix domain-containing protein</fullName>
    </submittedName>
</protein>
<dbReference type="PANTHER" id="PTHR21180:SF32">
    <property type="entry name" value="ENDONUCLEASE_EXONUCLEASE_PHOSPHATASE FAMILY DOMAIN-CONTAINING PROTEIN 1"/>
    <property type="match status" value="1"/>
</dbReference>
<dbReference type="InterPro" id="IPR010994">
    <property type="entry name" value="RuvA_2-like"/>
</dbReference>
<dbReference type="PANTHER" id="PTHR21180">
    <property type="entry name" value="ENDONUCLEASE/EXONUCLEASE/PHOSPHATASE FAMILY DOMAIN-CONTAINING PROTEIN 1"/>
    <property type="match status" value="1"/>
</dbReference>
<dbReference type="Pfam" id="PF12836">
    <property type="entry name" value="HHH_3"/>
    <property type="match status" value="2"/>
</dbReference>
<accession>A0ABS9URV4</accession>